<feature type="domain" description="PKD" evidence="6">
    <location>
        <begin position="2074"/>
        <end position="2135"/>
    </location>
</feature>
<dbReference type="Gene3D" id="2.60.40.10">
    <property type="entry name" value="Immunoglobulins"/>
    <property type="match status" value="17"/>
</dbReference>
<feature type="domain" description="PKD" evidence="6">
    <location>
        <begin position="519"/>
        <end position="561"/>
    </location>
</feature>
<feature type="domain" description="PKD" evidence="6">
    <location>
        <begin position="802"/>
        <end position="842"/>
    </location>
</feature>
<keyword evidence="2" id="KW-0812">Transmembrane</keyword>
<reference evidence="7 8" key="1">
    <citation type="submission" date="2018-07" db="EMBL/GenBank/DDBJ databases">
        <title>Genomic Encyclopedia of Type Strains, Phase IV (KMG-IV): sequencing the most valuable type-strain genomes for metagenomic binning, comparative biology and taxonomic classification.</title>
        <authorList>
            <person name="Goeker M."/>
        </authorList>
    </citation>
    <scope>NUCLEOTIDE SEQUENCE [LARGE SCALE GENOMIC DNA]</scope>
    <source>
        <strain evidence="7 8">DSM 4134</strain>
    </source>
</reference>
<evidence type="ECO:0000259" key="6">
    <source>
        <dbReference type="PROSITE" id="PS50093"/>
    </source>
</evidence>
<dbReference type="Proteomes" id="UP000256779">
    <property type="component" value="Unassembled WGS sequence"/>
</dbReference>
<feature type="domain" description="PKD" evidence="6">
    <location>
        <begin position="3172"/>
        <end position="3222"/>
    </location>
</feature>
<evidence type="ECO:0000256" key="4">
    <source>
        <dbReference type="ARBA" id="ARBA00022989"/>
    </source>
</evidence>
<dbReference type="PANTHER" id="PTHR46730:SF1">
    <property type="entry name" value="PLAT DOMAIN-CONTAINING PROTEIN"/>
    <property type="match status" value="1"/>
</dbReference>
<feature type="domain" description="PKD" evidence="6">
    <location>
        <begin position="2164"/>
        <end position="2215"/>
    </location>
</feature>
<keyword evidence="5" id="KW-0472">Membrane</keyword>
<dbReference type="Pfam" id="PF18911">
    <property type="entry name" value="PKD_4"/>
    <property type="match status" value="15"/>
</dbReference>
<dbReference type="GO" id="GO:0006816">
    <property type="term" value="P:calcium ion transport"/>
    <property type="evidence" value="ECO:0007669"/>
    <property type="project" value="TreeGrafter"/>
</dbReference>
<organism evidence="7 8">
    <name type="scientific">Marinoscillum furvescens DSM 4134</name>
    <dbReference type="NCBI Taxonomy" id="1122208"/>
    <lineage>
        <taxon>Bacteria</taxon>
        <taxon>Pseudomonadati</taxon>
        <taxon>Bacteroidota</taxon>
        <taxon>Cytophagia</taxon>
        <taxon>Cytophagales</taxon>
        <taxon>Reichenbachiellaceae</taxon>
        <taxon>Marinoscillum</taxon>
    </lineage>
</organism>
<evidence type="ECO:0000256" key="2">
    <source>
        <dbReference type="ARBA" id="ARBA00022692"/>
    </source>
</evidence>
<dbReference type="GO" id="GO:0005261">
    <property type="term" value="F:monoatomic cation channel activity"/>
    <property type="evidence" value="ECO:0007669"/>
    <property type="project" value="TreeGrafter"/>
</dbReference>
<dbReference type="NCBIfam" id="TIGR04183">
    <property type="entry name" value="Por_Secre_tail"/>
    <property type="match status" value="1"/>
</dbReference>
<dbReference type="SUPFAM" id="SSF49299">
    <property type="entry name" value="PKD domain"/>
    <property type="match status" value="15"/>
</dbReference>
<feature type="domain" description="PKD" evidence="6">
    <location>
        <begin position="1300"/>
        <end position="1352"/>
    </location>
</feature>
<dbReference type="PROSITE" id="PS50093">
    <property type="entry name" value="PKD"/>
    <property type="match status" value="15"/>
</dbReference>
<keyword evidence="4" id="KW-1133">Transmembrane helix</keyword>
<feature type="domain" description="PKD" evidence="6">
    <location>
        <begin position="1182"/>
        <end position="1262"/>
    </location>
</feature>
<name>A0A3D9L4J7_MARFU</name>
<feature type="domain" description="PKD" evidence="6">
    <location>
        <begin position="1706"/>
        <end position="1762"/>
    </location>
</feature>
<dbReference type="OrthoDB" id="1488710at2"/>
<evidence type="ECO:0000256" key="5">
    <source>
        <dbReference type="ARBA" id="ARBA00023136"/>
    </source>
</evidence>
<accession>A0A3D9L4J7</accession>
<dbReference type="SMART" id="SM00089">
    <property type="entry name" value="PKD"/>
    <property type="match status" value="17"/>
</dbReference>
<feature type="domain" description="PKD" evidence="6">
    <location>
        <begin position="2579"/>
        <end position="2641"/>
    </location>
</feature>
<evidence type="ECO:0000313" key="8">
    <source>
        <dbReference type="Proteomes" id="UP000256779"/>
    </source>
</evidence>
<dbReference type="InterPro" id="IPR000601">
    <property type="entry name" value="PKD_dom"/>
</dbReference>
<dbReference type="InterPro" id="IPR013783">
    <property type="entry name" value="Ig-like_fold"/>
</dbReference>
<proteinExistence type="predicted"/>
<feature type="domain" description="PKD" evidence="6">
    <location>
        <begin position="1377"/>
        <end position="1431"/>
    </location>
</feature>
<feature type="domain" description="PKD" evidence="6">
    <location>
        <begin position="417"/>
        <end position="484"/>
    </location>
</feature>
<keyword evidence="3" id="KW-0677">Repeat</keyword>
<dbReference type="GO" id="GO:0005886">
    <property type="term" value="C:plasma membrane"/>
    <property type="evidence" value="ECO:0007669"/>
    <property type="project" value="TreeGrafter"/>
</dbReference>
<gene>
    <name evidence="7" type="ORF">C7460_105157</name>
</gene>
<feature type="domain" description="PKD" evidence="6">
    <location>
        <begin position="1121"/>
        <end position="1169"/>
    </location>
</feature>
<dbReference type="RefSeq" id="WP_115867532.1">
    <property type="nucleotide sequence ID" value="NZ_QREG01000005.1"/>
</dbReference>
<comment type="caution">
    <text evidence="7">The sequence shown here is derived from an EMBL/GenBank/DDBJ whole genome shotgun (WGS) entry which is preliminary data.</text>
</comment>
<dbReference type="InterPro" id="IPR022409">
    <property type="entry name" value="PKD/Chitinase_dom"/>
</dbReference>
<keyword evidence="8" id="KW-1185">Reference proteome</keyword>
<evidence type="ECO:0000256" key="1">
    <source>
        <dbReference type="ARBA" id="ARBA00004141"/>
    </source>
</evidence>
<comment type="subcellular location">
    <subcellularLocation>
        <location evidence="1">Membrane</location>
        <topology evidence="1">Multi-pass membrane protein</topology>
    </subcellularLocation>
</comment>
<dbReference type="InterPro" id="IPR035986">
    <property type="entry name" value="PKD_dom_sf"/>
</dbReference>
<dbReference type="Pfam" id="PF18962">
    <property type="entry name" value="Por_Secre_tail"/>
    <property type="match status" value="1"/>
</dbReference>
<feature type="domain" description="PKD" evidence="6">
    <location>
        <begin position="1764"/>
        <end position="1829"/>
    </location>
</feature>
<evidence type="ECO:0000256" key="3">
    <source>
        <dbReference type="ARBA" id="ARBA00022737"/>
    </source>
</evidence>
<dbReference type="PANTHER" id="PTHR46730">
    <property type="entry name" value="POLYCYSTIN-1"/>
    <property type="match status" value="1"/>
</dbReference>
<protein>
    <submittedName>
        <fullName evidence="7">Putative secreted protein (Por secretion system target)</fullName>
    </submittedName>
</protein>
<feature type="domain" description="PKD" evidence="6">
    <location>
        <begin position="2668"/>
        <end position="2721"/>
    </location>
</feature>
<dbReference type="CDD" id="cd00146">
    <property type="entry name" value="PKD"/>
    <property type="match status" value="14"/>
</dbReference>
<dbReference type="EMBL" id="QREG01000005">
    <property type="protein sequence ID" value="REE00533.1"/>
    <property type="molecule type" value="Genomic_DNA"/>
</dbReference>
<feature type="domain" description="PKD" evidence="6">
    <location>
        <begin position="723"/>
        <end position="771"/>
    </location>
</feature>
<dbReference type="InterPro" id="IPR026444">
    <property type="entry name" value="Secre_tail"/>
</dbReference>
<sequence length="3321" mass="356400">MSARLIILIALFWSMKHYCFGQTDFYSKNTEVSISGSGLLYVSGNLKDASNSAETEKYKMAGGTLRVDGDLINEGNTIFIAKVDVDSDTTGYGSVIFGGGGVDTIKSPQATLYLPNLTLINNTKVYLDNSLDVRIGVDVSGGDLVLRNNAKITFPNNSTLTGESQNISGNGVLHFEEFSLAKGEYADNYEGSGIGFSSTGLGITITRTHSDSPPDNVANGTSMKRYFDVSMAGSHETYLSDFRINYSPGELNGLTAADLAIYLSEDGGSKWVKQPSTPNATGNYVEAAITFKPSTSHRLVLADAECDTKPDARPAVAGGQLNTSENKIVICEGNDLNLSSSGADYVYWVLESDTTFGDSFSINDIGTTLDNKPITLFERMNTGCENSADYTLNVIDLPVAAFTFSPGNTLSCYGDAVSFDGTSSTSDSRTTVASYAWNFDDLDNTSSDSNPNYVFSESGYFDVDLQVTDAYGCVSPVTTRLVQVHNLPEVSFTFPSRECEGLPVDFTNNSTYVPIDGTTADPEAVLSMDWTFGDGNSSSEFSPQHTYDIHGNLSIKLIATHKDHQCRDSITQTIEINPKPEVVFKPQDAGGVDLSLPYQVCEGVVIKFNNESSIAHDEALGGKDNLHYTWDFGDHAKPELKGEESPSRSYKVSQLENYTVELLAESENKGCKDSVAINLKIFPAPEGMFTKQVGGNEVDGVCEGVNVAFANNSTVPGGRGFSSFKWYFGDGNSSTASNPTYTYSQSSGYTVSLLRETNDGCIDSTSQSFEVYDFPVADFYMADVCDGTEVIFNAADQSHLTEEVTYNWSLGDGNSKEGQNTSHIYDTHNSYTVELTVTSDHGCSDSGSDVVQIHQTPNLTLPTYALSCEGNLTLDAVDEAGDFPNMSNGSFTWTNAQGDVLSTTDELQVTEYGEYSLEVETNDGCSAAYTIPVYLVEPTDLGTSITSCDFARLDATPDSYPSGVGELSYQWKKDGITIGGATHAIYEASSSGTYTVEVTYALPELVGAPECTHVQSVAVTIDTPPALELGDDVTICAGGSATLESNITASSYEWKNSAGSVVGNRKQLLVNSADTYRLTVASGTCSFSDEVTVEQISSPVAAFNASSPRVCLTEAFSFANLSSAASGDPLTDFLWDFGDGTTSTERQPDKTYLAAGSYDVSLTVSSELGCSDVYTDQLVVDPLPGVAFSVANGCEGEEINFVNNSTIAGGGGMTYEWRFSDGRSSRAESPALKFFTAGTYTATLLATSEYGCTSSMTESFEVLPKPSGGFEIQDALNAKIFEVCSGETFYIKNTSSDPDGGSLTYAWDFGDGHTADSFEPSHAYSTPGIYTISLIQSTGSGCSRTVSRQLKVNSLPSVAFTVADACQNIGVDFQNQSSIAAGSISDYLWDFGDGESSSEQSPEHSYTTWGDHTVSLIATSGKGCVDSTSQVIEIFRAPAFDLGDYVIAVNGYHDMVPKSDPSSYLPAGSSYQWTYEQSGFTSEDDSVRVTRSGFYEVEVISPEPQSCRTSSTLPVYILEPNDLGSNRSVCEQTILDARPLAFPAQSSEVSYRWKKDNVDLGHSNSQLEVTESGWYTAEVTFTVTDLIGSPSRTYTDSVQILVEAPPVLDLGPDRELCSNAELTLSSNVTADSYQWKNLTTGQTLGASSNQLVTEAGTYQLEVVKGECAVRTTVEVNTVAPPSAGYTVDRAHVCEGETVTFTNVSYSNGSDAIASYSWDFGDGTTSVENSPVKLFEADGEYQVTLQVSSTKGCVSTFSQTITVGEPPVVDFSVGDACAGAEVSFTNESSGYSSEASFSWSFGDGNTSFVASPVHQFEEAGSYQVTLEITDGQCVQAATKMLNVLAQPSVDLGDEIITCGSEVEIDGGAAMDSYRWYDVASGSTLATSRYYTETVNRTLGLEVTNSSGCTKIEETEVTLNTPVTIDLGADRQICDSDILDAGVFPGVAYQWSTGDTTRFLEVTTSGSYTVSVTDQNGCTATDGVNLTVVASPVVDLGGDLTICFGESVTIDAGNTGADHLWSTGASTQTITVFDAGIYKVEVSNGGCMVSDSVEIRVLDKPKGSFTLSGTCEGSAINFEAEEFNAEWEYLWDFGDGTQGVGFSPSKSFTAAGAYTVELTVTNADGCKASTAKEITIEPVPVADFSFSTACEGSEVSFTNNTTISGGADLTYSWDFGDGAVSTSASPAHLYTTSGSYTVRLQVSSASCDVTTTKTIAVHSVPIIEFEDTVYSCSEVARLDAGNSGHSYLWSNNHTTQVLEVSKPGSFWVEVRDSQGCVSRDTAVVVFLENPKPDLGPDVEACGEITMGAGINAVSYNWSSGGSSKTIVTNESGTYWVETISKDLCVNRDTVAVDVFAVPDFSLGADRVACDGEEVQLEGITSTAGVSYLWNTGATTNSLVVNSKGTYWLEATTNEGCNYRDSVEVHFNPLPDLPLDTAYEGCDMVVLDAQNPESTYLWSDGSISATLTVERGGDYWVQVTTEEGCQHIDSTSVTIRSTPVVDLGEDISLCPGGVAQLDAGNTGASYLWSNGHTGQKLEVSDNGRYKVTVSYGACTQSDSVEVEVLDSPDATFSFYGSCAGAEISFVPDSLNESIDYLWDFGDGTQDVRRIPEKTYSTAGSYSVSLTATDPNGCSATSMQLVTIEPVPTPNFSFTNGCEGQSIQFENMTSYAGTDSLSYRWIFGDGSTSDETNPFHSFKEAGSYTVRLTAYSESCSSFSAKTVTIREAPRIDLAEEVESCKDVVTLNAGDEGDSYLWSNNSTAQHLEVKSSGSYWVEVSNSSGCSARDTTEVTLLRNPKPDLGADTEACGEFLLDPGVDAASYKWSNGSTTAKITATTTATYWVEVISEDLCVSRDTIGLVIHEVPEFSLGPDQIHCAGEPVELTGHPSADVIHYKWNTGASESEVTVTSTGDYWMEAITEEGCSYTDSIHVHFNPLPEDPLQNEYNGCDWVVLDALNPGSSYLWSNGSTNSKLTTDEDGVYWVKITTQDGCELTDTTRVTINNSPQPDLGEDVTLCHGEQITLDAGVFNSYHWNELPGSRYLDVGTSGEYVLMVTNEFGCEGYDTVKVTVRPAIGLELGDDRKICDEATFSLDAGVESVSYEWKSDNGFEASSRVITDLEPGMYWVTVTDEFGCTETDVVNIESTSERIAASFLMPSTIGVNEKVHMVQLTEPVPASFRWDFGDGRYSSNMVNPSIYYFTPGEYTVSLEVSNGICTDTQSKTLTVVDARSIDVGDPKIPFLEFRQLAIYPNPAQDEITFDFELSSAARMEFRVFDFSGTEILHYGFLDASGQVEIDIADLASGTYIVTVQAGSQVEKMRFVKVK</sequence>
<evidence type="ECO:0000313" key="7">
    <source>
        <dbReference type="EMBL" id="REE00533.1"/>
    </source>
</evidence>